<dbReference type="PANTHER" id="PTHR14614">
    <property type="entry name" value="HEPATOCELLULAR CARCINOMA-ASSOCIATED ANTIGEN"/>
    <property type="match status" value="1"/>
</dbReference>
<dbReference type="InterPro" id="IPR029063">
    <property type="entry name" value="SAM-dependent_MTases_sf"/>
</dbReference>
<gene>
    <name evidence="2" type="ORF">TL16_g05473</name>
</gene>
<reference evidence="3" key="1">
    <citation type="journal article" date="2023" name="Commun. Biol.">
        <title>Genome analysis of Parmales, the sister group of diatoms, reveals the evolutionary specialization of diatoms from phago-mixotrophs to photoautotrophs.</title>
        <authorList>
            <person name="Ban H."/>
            <person name="Sato S."/>
            <person name="Yoshikawa S."/>
            <person name="Yamada K."/>
            <person name="Nakamura Y."/>
            <person name="Ichinomiya M."/>
            <person name="Sato N."/>
            <person name="Blanc-Mathieu R."/>
            <person name="Endo H."/>
            <person name="Kuwata A."/>
            <person name="Ogata H."/>
        </authorList>
    </citation>
    <scope>NUCLEOTIDE SEQUENCE [LARGE SCALE GENOMIC DNA]</scope>
</reference>
<dbReference type="Proteomes" id="UP001162640">
    <property type="component" value="Unassembled WGS sequence"/>
</dbReference>
<dbReference type="InterPro" id="IPR019410">
    <property type="entry name" value="Methyltransf_16"/>
</dbReference>
<dbReference type="EMBL" id="BLQM01000159">
    <property type="protein sequence ID" value="GMH70695.1"/>
    <property type="molecule type" value="Genomic_DNA"/>
</dbReference>
<feature type="compositionally biased region" description="Low complexity" evidence="1">
    <location>
        <begin position="1"/>
        <end position="13"/>
    </location>
</feature>
<comment type="caution">
    <text evidence="2">The sequence shown here is derived from an EMBL/GenBank/DDBJ whole genome shotgun (WGS) entry which is preliminary data.</text>
</comment>
<sequence>MSSPTTSSSSDPPTELEQLMSRGSMIKRFKELEAQAILESSLDQDLPGDPSQSTKETTDEQGYLLYDSFLSNQLYFDDLKHVNYPGISYTYPKNLYNNNEEITLNISQDKSLGKGGILWDAAFILSEYVLEKKLCATDSTIIELGAGCGLVGVLLNKLGEIRCRPQKREFFFKHQSNEETRAGLNCLTTDLQSHLPLMMSNFKQNNLPTENAQVMEWGVHDNSHLTKYDFVIGADIVASLYNPELLAETIYRIVKETGRGYISFKGREEQYHVRFEKRMKELFSFWEVDTAAGSRNKNSGVGIICFSGKIK</sequence>
<dbReference type="AlphaFoldDB" id="A0A9W7AIS7"/>
<evidence type="ECO:0000313" key="3">
    <source>
        <dbReference type="Proteomes" id="UP001162640"/>
    </source>
</evidence>
<evidence type="ECO:0000256" key="1">
    <source>
        <dbReference type="SAM" id="MobiDB-lite"/>
    </source>
</evidence>
<protein>
    <submittedName>
        <fullName evidence="2">Uncharacterized protein</fullName>
    </submittedName>
</protein>
<proteinExistence type="predicted"/>
<evidence type="ECO:0000313" key="2">
    <source>
        <dbReference type="EMBL" id="GMH70695.1"/>
    </source>
</evidence>
<accession>A0A9W7AIS7</accession>
<feature type="region of interest" description="Disordered" evidence="1">
    <location>
        <begin position="1"/>
        <end position="20"/>
    </location>
</feature>
<name>A0A9W7AIS7_9STRA</name>
<organism evidence="2 3">
    <name type="scientific">Triparma laevis f. inornata</name>
    <dbReference type="NCBI Taxonomy" id="1714386"/>
    <lineage>
        <taxon>Eukaryota</taxon>
        <taxon>Sar</taxon>
        <taxon>Stramenopiles</taxon>
        <taxon>Ochrophyta</taxon>
        <taxon>Bolidophyceae</taxon>
        <taxon>Parmales</taxon>
        <taxon>Triparmaceae</taxon>
        <taxon>Triparma</taxon>
    </lineage>
</organism>
<dbReference type="PANTHER" id="PTHR14614:SF109">
    <property type="entry name" value="RIBOSOMAL LYSINE N-METHYLTRANSFERASE 5"/>
    <property type="match status" value="1"/>
</dbReference>
<dbReference type="Gene3D" id="3.40.50.150">
    <property type="entry name" value="Vaccinia Virus protein VP39"/>
    <property type="match status" value="1"/>
</dbReference>
<dbReference type="SUPFAM" id="SSF53335">
    <property type="entry name" value="S-adenosyl-L-methionine-dependent methyltransferases"/>
    <property type="match status" value="1"/>
</dbReference>
<dbReference type="Pfam" id="PF10294">
    <property type="entry name" value="Methyltransf_16"/>
    <property type="match status" value="1"/>
</dbReference>